<dbReference type="Proteomes" id="UP000265520">
    <property type="component" value="Unassembled WGS sequence"/>
</dbReference>
<reference evidence="1 2" key="1">
    <citation type="journal article" date="2018" name="Front. Plant Sci.">
        <title>Red Clover (Trifolium pratense) and Zigzag Clover (T. medium) - A Picture of Genomic Similarities and Differences.</title>
        <authorList>
            <person name="Dluhosova J."/>
            <person name="Istvanek J."/>
            <person name="Nedelnik J."/>
            <person name="Repkova J."/>
        </authorList>
    </citation>
    <scope>NUCLEOTIDE SEQUENCE [LARGE SCALE GENOMIC DNA]</scope>
    <source>
        <strain evidence="2">cv. 10/8</strain>
        <tissue evidence="1">Leaf</tissue>
    </source>
</reference>
<dbReference type="EMBL" id="LXQA010091373">
    <property type="protein sequence ID" value="MCI14193.1"/>
    <property type="molecule type" value="Genomic_DNA"/>
</dbReference>
<feature type="non-terminal residue" evidence="1">
    <location>
        <position position="40"/>
    </location>
</feature>
<accession>A0A392PQ17</accession>
<evidence type="ECO:0000313" key="2">
    <source>
        <dbReference type="Proteomes" id="UP000265520"/>
    </source>
</evidence>
<dbReference type="AlphaFoldDB" id="A0A392PQ17"/>
<evidence type="ECO:0000313" key="1">
    <source>
        <dbReference type="EMBL" id="MCI14193.1"/>
    </source>
</evidence>
<protein>
    <submittedName>
        <fullName evidence="1">Uncharacterized protein</fullName>
    </submittedName>
</protein>
<name>A0A392PQ17_9FABA</name>
<proteinExistence type="predicted"/>
<comment type="caution">
    <text evidence="1">The sequence shown here is derived from an EMBL/GenBank/DDBJ whole genome shotgun (WGS) entry which is preliminary data.</text>
</comment>
<organism evidence="1 2">
    <name type="scientific">Trifolium medium</name>
    <dbReference type="NCBI Taxonomy" id="97028"/>
    <lineage>
        <taxon>Eukaryota</taxon>
        <taxon>Viridiplantae</taxon>
        <taxon>Streptophyta</taxon>
        <taxon>Embryophyta</taxon>
        <taxon>Tracheophyta</taxon>
        <taxon>Spermatophyta</taxon>
        <taxon>Magnoliopsida</taxon>
        <taxon>eudicotyledons</taxon>
        <taxon>Gunneridae</taxon>
        <taxon>Pentapetalae</taxon>
        <taxon>rosids</taxon>
        <taxon>fabids</taxon>
        <taxon>Fabales</taxon>
        <taxon>Fabaceae</taxon>
        <taxon>Papilionoideae</taxon>
        <taxon>50 kb inversion clade</taxon>
        <taxon>NPAAA clade</taxon>
        <taxon>Hologalegina</taxon>
        <taxon>IRL clade</taxon>
        <taxon>Trifolieae</taxon>
        <taxon>Trifolium</taxon>
    </lineage>
</organism>
<keyword evidence="2" id="KW-1185">Reference proteome</keyword>
<sequence length="40" mass="4152">MGSRKRVAAPVELGGSWGLTGYETGWIGMGWKGGEASLTP</sequence>